<gene>
    <name evidence="1" type="ORF">DPMN_114719</name>
</gene>
<reference evidence="1" key="2">
    <citation type="submission" date="2020-11" db="EMBL/GenBank/DDBJ databases">
        <authorList>
            <person name="McCartney M.A."/>
            <person name="Auch B."/>
            <person name="Kono T."/>
            <person name="Mallez S."/>
            <person name="Becker A."/>
            <person name="Gohl D.M."/>
            <person name="Silverstein K.A.T."/>
            <person name="Koren S."/>
            <person name="Bechman K.B."/>
            <person name="Herman A."/>
            <person name="Abrahante J.E."/>
            <person name="Garbe J."/>
        </authorList>
    </citation>
    <scope>NUCLEOTIDE SEQUENCE</scope>
    <source>
        <strain evidence="1">Duluth1</strain>
        <tissue evidence="1">Whole animal</tissue>
    </source>
</reference>
<name>A0A9D4QT49_DREPO</name>
<accession>A0A9D4QT49</accession>
<dbReference type="EMBL" id="JAIWYP010000004">
    <property type="protein sequence ID" value="KAH3841260.1"/>
    <property type="molecule type" value="Genomic_DNA"/>
</dbReference>
<comment type="caution">
    <text evidence="1">The sequence shown here is derived from an EMBL/GenBank/DDBJ whole genome shotgun (WGS) entry which is preliminary data.</text>
</comment>
<sequence>MSFQTQKVMGVLEDIDFTVDPGIDEEKLAQAAQRREIEENNVHLTVSKTQLKPKKVTILDEEASEYGARVMSIDMASDMAAVDAQRQDIVTEQL</sequence>
<dbReference type="Proteomes" id="UP000828390">
    <property type="component" value="Unassembled WGS sequence"/>
</dbReference>
<dbReference type="AlphaFoldDB" id="A0A9D4QT49"/>
<proteinExistence type="predicted"/>
<keyword evidence="2" id="KW-1185">Reference proteome</keyword>
<organism evidence="1 2">
    <name type="scientific">Dreissena polymorpha</name>
    <name type="common">Zebra mussel</name>
    <name type="synonym">Mytilus polymorpha</name>
    <dbReference type="NCBI Taxonomy" id="45954"/>
    <lineage>
        <taxon>Eukaryota</taxon>
        <taxon>Metazoa</taxon>
        <taxon>Spiralia</taxon>
        <taxon>Lophotrochozoa</taxon>
        <taxon>Mollusca</taxon>
        <taxon>Bivalvia</taxon>
        <taxon>Autobranchia</taxon>
        <taxon>Heteroconchia</taxon>
        <taxon>Euheterodonta</taxon>
        <taxon>Imparidentia</taxon>
        <taxon>Neoheterodontei</taxon>
        <taxon>Myida</taxon>
        <taxon>Dreissenoidea</taxon>
        <taxon>Dreissenidae</taxon>
        <taxon>Dreissena</taxon>
    </lineage>
</organism>
<evidence type="ECO:0000313" key="1">
    <source>
        <dbReference type="EMBL" id="KAH3841260.1"/>
    </source>
</evidence>
<evidence type="ECO:0000313" key="2">
    <source>
        <dbReference type="Proteomes" id="UP000828390"/>
    </source>
</evidence>
<protein>
    <submittedName>
        <fullName evidence="1">Uncharacterized protein</fullName>
    </submittedName>
</protein>
<reference evidence="1" key="1">
    <citation type="journal article" date="2019" name="bioRxiv">
        <title>The Genome of the Zebra Mussel, Dreissena polymorpha: A Resource for Invasive Species Research.</title>
        <authorList>
            <person name="McCartney M.A."/>
            <person name="Auch B."/>
            <person name="Kono T."/>
            <person name="Mallez S."/>
            <person name="Zhang Y."/>
            <person name="Obille A."/>
            <person name="Becker A."/>
            <person name="Abrahante J.E."/>
            <person name="Garbe J."/>
            <person name="Badalamenti J.P."/>
            <person name="Herman A."/>
            <person name="Mangelson H."/>
            <person name="Liachko I."/>
            <person name="Sullivan S."/>
            <person name="Sone E.D."/>
            <person name="Koren S."/>
            <person name="Silverstein K.A.T."/>
            <person name="Beckman K.B."/>
            <person name="Gohl D.M."/>
        </authorList>
    </citation>
    <scope>NUCLEOTIDE SEQUENCE</scope>
    <source>
        <strain evidence="1">Duluth1</strain>
        <tissue evidence="1">Whole animal</tissue>
    </source>
</reference>